<evidence type="ECO:0000256" key="2">
    <source>
        <dbReference type="ARBA" id="ARBA00019824"/>
    </source>
</evidence>
<evidence type="ECO:0000259" key="6">
    <source>
        <dbReference type="Pfam" id="PF16575"/>
    </source>
</evidence>
<evidence type="ECO:0000313" key="7">
    <source>
        <dbReference type="EMBL" id="KAG9322115.1"/>
    </source>
</evidence>
<reference evidence="7" key="1">
    <citation type="submission" date="2021-07" db="EMBL/GenBank/DDBJ databases">
        <title>Draft genome of Mortierella alpina, strain LL118, isolated from an aspen leaf litter sample.</title>
        <authorList>
            <person name="Yang S."/>
            <person name="Vinatzer B.A."/>
        </authorList>
    </citation>
    <scope>NUCLEOTIDE SEQUENCE</scope>
    <source>
        <strain evidence="7">LL118</strain>
    </source>
</reference>
<dbReference type="GO" id="GO:0006487">
    <property type="term" value="P:protein N-linked glycosylation"/>
    <property type="evidence" value="ECO:0007669"/>
    <property type="project" value="TreeGrafter"/>
</dbReference>
<dbReference type="PANTHER" id="PTHR43083:SF6">
    <property type="entry name" value="MANNAN POLYMERASE COMPLEXES SUBUNIT MNN9"/>
    <property type="match status" value="1"/>
</dbReference>
<dbReference type="Pfam" id="PF03452">
    <property type="entry name" value="Anp1"/>
    <property type="match status" value="1"/>
</dbReference>
<organism evidence="7 8">
    <name type="scientific">Mortierella alpina</name>
    <name type="common">Oleaginous fungus</name>
    <name type="synonym">Mortierella renispora</name>
    <dbReference type="NCBI Taxonomy" id="64518"/>
    <lineage>
        <taxon>Eukaryota</taxon>
        <taxon>Fungi</taxon>
        <taxon>Fungi incertae sedis</taxon>
        <taxon>Mucoromycota</taxon>
        <taxon>Mortierellomycotina</taxon>
        <taxon>Mortierellomycetes</taxon>
        <taxon>Mortierellales</taxon>
        <taxon>Mortierellaceae</taxon>
        <taxon>Mortierella</taxon>
    </lineage>
</organism>
<dbReference type="Gene3D" id="3.90.550.10">
    <property type="entry name" value="Spore Coat Polysaccharide Biosynthesis Protein SpsA, Chain A"/>
    <property type="match status" value="1"/>
</dbReference>
<dbReference type="PANTHER" id="PTHR43083">
    <property type="entry name" value="MANNAN POLYMERASE II"/>
    <property type="match status" value="1"/>
</dbReference>
<dbReference type="InterPro" id="IPR052086">
    <property type="entry name" value="Mannan_Polymerase_Subunit"/>
</dbReference>
<dbReference type="Pfam" id="PF16575">
    <property type="entry name" value="CLP1_P"/>
    <property type="match status" value="1"/>
</dbReference>
<dbReference type="InterPro" id="IPR032319">
    <property type="entry name" value="CLP1_P"/>
</dbReference>
<gene>
    <name evidence="7" type="ORF">KVV02_001007</name>
</gene>
<keyword evidence="5" id="KW-0732">Signal</keyword>
<dbReference type="InterPro" id="IPR027417">
    <property type="entry name" value="P-loop_NTPase"/>
</dbReference>
<dbReference type="InterPro" id="IPR029044">
    <property type="entry name" value="Nucleotide-diphossugar_trans"/>
</dbReference>
<evidence type="ECO:0000256" key="4">
    <source>
        <dbReference type="SAM" id="MobiDB-lite"/>
    </source>
</evidence>
<evidence type="ECO:0000256" key="3">
    <source>
        <dbReference type="ARBA" id="ARBA00037964"/>
    </source>
</evidence>
<dbReference type="Gene3D" id="3.40.50.300">
    <property type="entry name" value="P-loop containing nucleotide triphosphate hydrolases"/>
    <property type="match status" value="1"/>
</dbReference>
<name>A0A9P8A2C6_MORAP</name>
<feature type="compositionally biased region" description="Acidic residues" evidence="4">
    <location>
        <begin position="425"/>
        <end position="443"/>
    </location>
</feature>
<sequence length="1176" mass="130300">MPQHLPRHLAHCASPRRSCALVTSLFLTLTCFLLAWPNAPGQMHQLSQGQYSPADVNDTRTAPPHRTHQHVTDHRSLNLDSIHEYSSAQGQPPRANILIATPFMDAAAYLEKYFQTLTDINYPKELISLAFLVSTVAKDESQDATLLTLNEHVLKLVSHSQYRRITVIQQKAAPSNYTHHQRHQYEFQESRRKELARCRNALLASALVDESWVLRLDVDIVEYSPDLLQILMSLDKDIVVPNCLRSRSTLWRTEGVPYDRNNWMETAESLASQRVLEDEEVLFEGYERDHPTYRQSMADLDRDNQSLVVLDGVGGTFTLIKALVHRAGINFPTLPVDHQIETEGLAKWAKREGFGVYVSSTSTLSTVSVTTTAGAVPAPLSALADRRQKLLAGDSKASTPEVEEHLEVDNLDVDEEEKASLDSYESGDDDSNSENSGPEEDNATDAVLPAKSLSTPQYERRDRKLYLDPQSVSSFKPSRYNVAYSSTSGLPAMMLVGMKRGETVVFQGCATVIPLIGHSTALGYILSGTAEKRRVGSKKGAARSGEAREIDLSSISSFDIFSPKTHALAVIESISLAGSQRNLMAPQRTFPTSPEIRAQLEEQLAQLTLGDYDTIIAIQSASGCGILGIEKVVPLFKGILSIKQNSRLRGNEDEDRLAQVRFESSLSGFHPILEPTDGIAALQIPTTWKDAIQALINATVDENGGRVKRPPVSVVCGGKKMGKSTFSRLVLNRMLNRYRKVAFIECDIGQSEFTPVGMVALHVVQTPALGAPFTHPRQPYRAFFVGNSTPRDDPDYYMACIKELVRTYYAEVSHTRSWEDADDDYHSDDDEDEHIPLVINTQGWIKGMGYDLLLQLLDYTAPSHIFGFHSPSSGESNLPQSFFTTMKEQAHLAGRQQPSFSYVSAVVLGDESSASPFTKYHPADHRALALLSYFYLCQEQDMEQRSPASNDKRTWDFSQALVVRRPWCWDWNQAKGIWVLFDQVPPSQILHVLNASLVALTGDKEDRDNDGSGTLDEPHQNQPESVNDSTPGEAVPLNYFPLGQYPPPPPEHTTCHGLAIIRSIQPSTHTLHILTPIPLVKLKKCNGIVKGAIHMPIHASLDHNEDNSKVPGVAGVPWKNVPYLNYEISSSSYTNGSQSPSAGNQSPRLGFAPASKIIGANAKVIRKNLGRKRLQS</sequence>
<feature type="region of interest" description="Disordered" evidence="4">
    <location>
        <begin position="393"/>
        <end position="464"/>
    </location>
</feature>
<dbReference type="Proteomes" id="UP000717515">
    <property type="component" value="Unassembled WGS sequence"/>
</dbReference>
<feature type="chain" id="PRO_5040116657" description="Polynucleotide 5'-hydroxyl-kinase GRC3" evidence="5">
    <location>
        <begin position="36"/>
        <end position="1176"/>
    </location>
</feature>
<feature type="signal peptide" evidence="5">
    <location>
        <begin position="1"/>
        <end position="35"/>
    </location>
</feature>
<feature type="region of interest" description="Disordered" evidence="4">
    <location>
        <begin position="1003"/>
        <end position="1048"/>
    </location>
</feature>
<feature type="domain" description="Clp1 P-loop" evidence="6">
    <location>
        <begin position="717"/>
        <end position="883"/>
    </location>
</feature>
<dbReference type="GO" id="GO:0000136">
    <property type="term" value="C:mannan polymerase complex"/>
    <property type="evidence" value="ECO:0007669"/>
    <property type="project" value="TreeGrafter"/>
</dbReference>
<feature type="compositionally biased region" description="Polar residues" evidence="4">
    <location>
        <begin position="1020"/>
        <end position="1030"/>
    </location>
</feature>
<accession>A0A9P8A2C6</accession>
<protein>
    <recommendedName>
        <fullName evidence="2">Polynucleotide 5'-hydroxyl-kinase GRC3</fullName>
    </recommendedName>
    <alternativeName>
        <fullName evidence="1">Polynucleotide 5'-hydroxyl-kinase grc3</fullName>
    </alternativeName>
</protein>
<comment type="similarity">
    <text evidence="3">Belongs to the ANP1/MMN9/VAN1 family.</text>
</comment>
<proteinExistence type="inferred from homology"/>
<dbReference type="GO" id="GO:0000032">
    <property type="term" value="P:cell wall mannoprotein biosynthetic process"/>
    <property type="evidence" value="ECO:0007669"/>
    <property type="project" value="TreeGrafter"/>
</dbReference>
<evidence type="ECO:0000313" key="8">
    <source>
        <dbReference type="Proteomes" id="UP000717515"/>
    </source>
</evidence>
<dbReference type="AlphaFoldDB" id="A0A9P8A2C6"/>
<comment type="caution">
    <text evidence="7">The sequence shown here is derived from an EMBL/GenBank/DDBJ whole genome shotgun (WGS) entry which is preliminary data.</text>
</comment>
<feature type="region of interest" description="Disordered" evidence="4">
    <location>
        <begin position="46"/>
        <end position="72"/>
    </location>
</feature>
<dbReference type="GO" id="GO:0000009">
    <property type="term" value="F:alpha-1,6-mannosyltransferase activity"/>
    <property type="evidence" value="ECO:0007669"/>
    <property type="project" value="TreeGrafter"/>
</dbReference>
<evidence type="ECO:0000256" key="5">
    <source>
        <dbReference type="SAM" id="SignalP"/>
    </source>
</evidence>
<dbReference type="EMBL" id="JAIFTL010000165">
    <property type="protein sequence ID" value="KAG9322115.1"/>
    <property type="molecule type" value="Genomic_DNA"/>
</dbReference>
<evidence type="ECO:0000256" key="1">
    <source>
        <dbReference type="ARBA" id="ARBA00018706"/>
    </source>
</evidence>